<keyword evidence="1" id="KW-0238">DNA-binding</keyword>
<dbReference type="InterPro" id="IPR001387">
    <property type="entry name" value="Cro/C1-type_HTH"/>
</dbReference>
<dbReference type="Gene3D" id="1.10.260.40">
    <property type="entry name" value="lambda repressor-like DNA-binding domains"/>
    <property type="match status" value="1"/>
</dbReference>
<dbReference type="InterPro" id="IPR011051">
    <property type="entry name" value="RmlC_Cupin_sf"/>
</dbReference>
<protein>
    <submittedName>
        <fullName evidence="3">Transcriptional regulator, XRE family with cupin sensor</fullName>
    </submittedName>
</protein>
<dbReference type="Gene3D" id="2.60.120.10">
    <property type="entry name" value="Jelly Rolls"/>
    <property type="match status" value="1"/>
</dbReference>
<dbReference type="Pfam" id="PF01381">
    <property type="entry name" value="HTH_3"/>
    <property type="match status" value="1"/>
</dbReference>
<dbReference type="InterPro" id="IPR013096">
    <property type="entry name" value="Cupin_2"/>
</dbReference>
<dbReference type="PANTHER" id="PTHR46797">
    <property type="entry name" value="HTH-TYPE TRANSCRIPTIONAL REGULATOR"/>
    <property type="match status" value="1"/>
</dbReference>
<dbReference type="STRING" id="366584.SAMN05216377_10166"/>
<feature type="domain" description="HTH cro/C1-type" evidence="2">
    <location>
        <begin position="18"/>
        <end position="72"/>
    </location>
</feature>
<dbReference type="CDD" id="cd00093">
    <property type="entry name" value="HTH_XRE"/>
    <property type="match status" value="1"/>
</dbReference>
<dbReference type="InterPro" id="IPR050807">
    <property type="entry name" value="TransReg_Diox_bact_type"/>
</dbReference>
<reference evidence="3 4" key="1">
    <citation type="submission" date="2016-10" db="EMBL/GenBank/DDBJ databases">
        <authorList>
            <person name="de Groot N.N."/>
        </authorList>
    </citation>
    <scope>NUCLEOTIDE SEQUENCE [LARGE SCALE GENOMIC DNA]</scope>
    <source>
        <strain evidence="3 4">CGMCC 4.3143</strain>
    </source>
</reference>
<accession>A0A1G7DKE9</accession>
<dbReference type="AlphaFoldDB" id="A0A1G7DKE9"/>
<dbReference type="InterPro" id="IPR010982">
    <property type="entry name" value="Lambda_DNA-bd_dom_sf"/>
</dbReference>
<dbReference type="RefSeq" id="WP_093074745.1">
    <property type="nucleotide sequence ID" value="NZ_FNBE01000001.1"/>
</dbReference>
<sequence length="196" mass="20903">MPIRNPQKAADVRLGQAIRSRRRALGRTLAQVAAASGLSQPFLSQLELGRTRPSMRSLFRIAEALGTTQQALLAEAGDDGAVLMVDSARSLSGEASSGAGPGARLLHHDPDLTEFVGLPREFQEFFSHARREALYVVRGTIEVELGATSAEPGATRVLGERDTLAYPGETPHRYRQLGAEQAIVLVVHSSGGDGHA</sequence>
<name>A0A1G7DKE9_PSEOR</name>
<organism evidence="3 4">
    <name type="scientific">Pseudonocardia oroxyli</name>
    <dbReference type="NCBI Taxonomy" id="366584"/>
    <lineage>
        <taxon>Bacteria</taxon>
        <taxon>Bacillati</taxon>
        <taxon>Actinomycetota</taxon>
        <taxon>Actinomycetes</taxon>
        <taxon>Pseudonocardiales</taxon>
        <taxon>Pseudonocardiaceae</taxon>
        <taxon>Pseudonocardia</taxon>
    </lineage>
</organism>
<evidence type="ECO:0000256" key="1">
    <source>
        <dbReference type="ARBA" id="ARBA00023125"/>
    </source>
</evidence>
<dbReference type="CDD" id="cd02209">
    <property type="entry name" value="cupin_XRE_C"/>
    <property type="match status" value="1"/>
</dbReference>
<dbReference type="EMBL" id="FNBE01000001">
    <property type="protein sequence ID" value="SDE52044.1"/>
    <property type="molecule type" value="Genomic_DNA"/>
</dbReference>
<dbReference type="SUPFAM" id="SSF51182">
    <property type="entry name" value="RmlC-like cupins"/>
    <property type="match status" value="1"/>
</dbReference>
<gene>
    <name evidence="3" type="ORF">SAMN05216377_10166</name>
</gene>
<evidence type="ECO:0000259" key="2">
    <source>
        <dbReference type="PROSITE" id="PS50943"/>
    </source>
</evidence>
<proteinExistence type="predicted"/>
<evidence type="ECO:0000313" key="3">
    <source>
        <dbReference type="EMBL" id="SDE52044.1"/>
    </source>
</evidence>
<dbReference type="PANTHER" id="PTHR46797:SF1">
    <property type="entry name" value="METHYLPHOSPHONATE SYNTHASE"/>
    <property type="match status" value="1"/>
</dbReference>
<dbReference type="SUPFAM" id="SSF47413">
    <property type="entry name" value="lambda repressor-like DNA-binding domains"/>
    <property type="match status" value="1"/>
</dbReference>
<dbReference type="SMART" id="SM00530">
    <property type="entry name" value="HTH_XRE"/>
    <property type="match status" value="1"/>
</dbReference>
<dbReference type="Pfam" id="PF07883">
    <property type="entry name" value="Cupin_2"/>
    <property type="match status" value="1"/>
</dbReference>
<dbReference type="GO" id="GO:0003700">
    <property type="term" value="F:DNA-binding transcription factor activity"/>
    <property type="evidence" value="ECO:0007669"/>
    <property type="project" value="TreeGrafter"/>
</dbReference>
<dbReference type="PROSITE" id="PS50943">
    <property type="entry name" value="HTH_CROC1"/>
    <property type="match status" value="1"/>
</dbReference>
<dbReference type="GO" id="GO:0005829">
    <property type="term" value="C:cytosol"/>
    <property type="evidence" value="ECO:0007669"/>
    <property type="project" value="TreeGrafter"/>
</dbReference>
<dbReference type="Proteomes" id="UP000198967">
    <property type="component" value="Unassembled WGS sequence"/>
</dbReference>
<dbReference type="OrthoDB" id="4282897at2"/>
<dbReference type="GO" id="GO:0003677">
    <property type="term" value="F:DNA binding"/>
    <property type="evidence" value="ECO:0007669"/>
    <property type="project" value="UniProtKB-KW"/>
</dbReference>
<dbReference type="InterPro" id="IPR014710">
    <property type="entry name" value="RmlC-like_jellyroll"/>
</dbReference>
<keyword evidence="4" id="KW-1185">Reference proteome</keyword>
<evidence type="ECO:0000313" key="4">
    <source>
        <dbReference type="Proteomes" id="UP000198967"/>
    </source>
</evidence>